<dbReference type="Proteomes" id="UP001271769">
    <property type="component" value="Unassembled WGS sequence"/>
</dbReference>
<evidence type="ECO:0000259" key="1">
    <source>
        <dbReference type="Pfam" id="PF06568"/>
    </source>
</evidence>
<comment type="caution">
    <text evidence="2">The sequence shown here is derived from an EMBL/GenBank/DDBJ whole genome shotgun (WGS) entry which is preliminary data.</text>
</comment>
<sequence length="71" mass="7986">MQLLSTLDLAFRRWQRYGEVRRELATYTDRELEDMGLNRSDIPSVAREAAALVRPAAGVAGQPRFAKVAHS</sequence>
<keyword evidence="3" id="KW-1185">Reference proteome</keyword>
<dbReference type="EMBL" id="JAXCLX010000001">
    <property type="protein sequence ID" value="MDY0871986.1"/>
    <property type="molecule type" value="Genomic_DNA"/>
</dbReference>
<protein>
    <submittedName>
        <fullName evidence="2">DUF1127 domain-containing protein</fullName>
    </submittedName>
</protein>
<gene>
    <name evidence="2" type="ORF">SMD31_08630</name>
</gene>
<evidence type="ECO:0000313" key="2">
    <source>
        <dbReference type="EMBL" id="MDY0871986.1"/>
    </source>
</evidence>
<feature type="domain" description="YjiS-like" evidence="1">
    <location>
        <begin position="10"/>
        <end position="42"/>
    </location>
</feature>
<evidence type="ECO:0000313" key="3">
    <source>
        <dbReference type="Proteomes" id="UP001271769"/>
    </source>
</evidence>
<organism evidence="2 3">
    <name type="scientific">Dongia rigui</name>
    <dbReference type="NCBI Taxonomy" id="940149"/>
    <lineage>
        <taxon>Bacteria</taxon>
        <taxon>Pseudomonadati</taxon>
        <taxon>Pseudomonadota</taxon>
        <taxon>Alphaproteobacteria</taxon>
        <taxon>Rhodospirillales</taxon>
        <taxon>Dongiaceae</taxon>
        <taxon>Dongia</taxon>
    </lineage>
</organism>
<dbReference type="InterPro" id="IPR009506">
    <property type="entry name" value="YjiS-like"/>
</dbReference>
<accession>A0ABU5DXE6</accession>
<dbReference type="RefSeq" id="WP_320500406.1">
    <property type="nucleotide sequence ID" value="NZ_JAXCLX010000001.1"/>
</dbReference>
<proteinExistence type="predicted"/>
<dbReference type="Pfam" id="PF06568">
    <property type="entry name" value="YjiS-like"/>
    <property type="match status" value="1"/>
</dbReference>
<name>A0ABU5DXE6_9PROT</name>
<reference evidence="2 3" key="1">
    <citation type="journal article" date="2013" name="Antonie Van Leeuwenhoek">
        <title>Dongia rigui sp. nov., isolated from freshwater of a large wetland in Korea.</title>
        <authorList>
            <person name="Baik K.S."/>
            <person name="Hwang Y.M."/>
            <person name="Choi J.S."/>
            <person name="Kwon J."/>
            <person name="Seong C.N."/>
        </authorList>
    </citation>
    <scope>NUCLEOTIDE SEQUENCE [LARGE SCALE GENOMIC DNA]</scope>
    <source>
        <strain evidence="2 3">04SU4-P</strain>
    </source>
</reference>